<feature type="compositionally biased region" description="Basic and acidic residues" evidence="1">
    <location>
        <begin position="29"/>
        <end position="40"/>
    </location>
</feature>
<name>A0AAD2CDR2_9STRA</name>
<protein>
    <recommendedName>
        <fullName evidence="5">Peptidase M11 gametolysin domain-containing protein</fullName>
    </recommendedName>
</protein>
<feature type="signal peptide" evidence="2">
    <location>
        <begin position="1"/>
        <end position="19"/>
    </location>
</feature>
<sequence length="623" mass="66142">MFFNIKLGLLAAAVAAASADDGNLRKLHDVRSHETHDVRSHGKNGVNRVESKSRSGGTQTQPCVLVERVQETEEGAEKSWYCLLKGEDALEAGFSVAIEGIGFVNDAYDGKLCSGTIEMLATNAVINSSELTLTITADSEITFPPVQNRRKLKSSTGIQKALVVRVTTSDGKAPEPSAAQMSDKVFGTSGDIVNAKSVFEGCSHGKMKVVPATGDGVINGVIEITSSAVSIPKGDHAIYNDVLEKLETHFSVTDLASIFEFVLIGIPDGTMKGAWAYAQTPYSIYGDPNILYPTMTVHEMGHNLNLHHANEGTSKEGVNGDHQGMMGYVIDHDEGLAAKLCYNPAKNYYIGWYSDRLQDVKPQIAEYSGKLIGVGNYDKISGDDKIVLKLAGPPGDEDYYIGYNHASGWNEGTHESINEVTVVKQKPGFEISTKVASLKQGQEYKISNYLDLGKDVTIKVTQVDANTATGFAAVQICFGACGSSPATPAPVSTTPAPVSPTPAPVSPSGGCTDDANWKDTDDWGCAEYKSNAVCDPYGDWAVDGVSANNACCHCKGSGPSSTPAPVSTTPAPVSPSGGCTDDANWKDTDDWGCAEYKSNEMCDPNGDWAVNGVSADNACCHCK</sequence>
<accession>A0AAD2CDR2</accession>
<dbReference type="Proteomes" id="UP001295423">
    <property type="component" value="Unassembled WGS sequence"/>
</dbReference>
<evidence type="ECO:0000313" key="4">
    <source>
        <dbReference type="Proteomes" id="UP001295423"/>
    </source>
</evidence>
<reference evidence="3" key="1">
    <citation type="submission" date="2023-08" db="EMBL/GenBank/DDBJ databases">
        <authorList>
            <person name="Audoor S."/>
            <person name="Bilcke G."/>
        </authorList>
    </citation>
    <scope>NUCLEOTIDE SEQUENCE</scope>
</reference>
<proteinExistence type="predicted"/>
<dbReference type="AlphaFoldDB" id="A0AAD2CDR2"/>
<feature type="region of interest" description="Disordered" evidence="1">
    <location>
        <begin position="558"/>
        <end position="581"/>
    </location>
</feature>
<evidence type="ECO:0000313" key="3">
    <source>
        <dbReference type="EMBL" id="CAJ1931135.1"/>
    </source>
</evidence>
<comment type="caution">
    <text evidence="3">The sequence shown here is derived from an EMBL/GenBank/DDBJ whole genome shotgun (WGS) entry which is preliminary data.</text>
</comment>
<feature type="region of interest" description="Disordered" evidence="1">
    <location>
        <begin position="29"/>
        <end position="61"/>
    </location>
</feature>
<feature type="region of interest" description="Disordered" evidence="1">
    <location>
        <begin position="488"/>
        <end position="513"/>
    </location>
</feature>
<keyword evidence="4" id="KW-1185">Reference proteome</keyword>
<gene>
    <name evidence="3" type="ORF">CYCCA115_LOCUS2254</name>
</gene>
<evidence type="ECO:0000256" key="2">
    <source>
        <dbReference type="SAM" id="SignalP"/>
    </source>
</evidence>
<evidence type="ECO:0000256" key="1">
    <source>
        <dbReference type="SAM" id="MobiDB-lite"/>
    </source>
</evidence>
<dbReference type="SUPFAM" id="SSF55486">
    <property type="entry name" value="Metalloproteases ('zincins'), catalytic domain"/>
    <property type="match status" value="1"/>
</dbReference>
<feature type="chain" id="PRO_5042265814" description="Peptidase M11 gametolysin domain-containing protein" evidence="2">
    <location>
        <begin position="20"/>
        <end position="623"/>
    </location>
</feature>
<feature type="compositionally biased region" description="Low complexity" evidence="1">
    <location>
        <begin position="558"/>
        <end position="578"/>
    </location>
</feature>
<keyword evidence="2" id="KW-0732">Signal</keyword>
<dbReference type="EMBL" id="CAKOGP040000125">
    <property type="protein sequence ID" value="CAJ1931135.1"/>
    <property type="molecule type" value="Genomic_DNA"/>
</dbReference>
<organism evidence="3 4">
    <name type="scientific">Cylindrotheca closterium</name>
    <dbReference type="NCBI Taxonomy" id="2856"/>
    <lineage>
        <taxon>Eukaryota</taxon>
        <taxon>Sar</taxon>
        <taxon>Stramenopiles</taxon>
        <taxon>Ochrophyta</taxon>
        <taxon>Bacillariophyta</taxon>
        <taxon>Bacillariophyceae</taxon>
        <taxon>Bacillariophycidae</taxon>
        <taxon>Bacillariales</taxon>
        <taxon>Bacillariaceae</taxon>
        <taxon>Cylindrotheca</taxon>
    </lineage>
</organism>
<evidence type="ECO:0008006" key="5">
    <source>
        <dbReference type="Google" id="ProtNLM"/>
    </source>
</evidence>